<keyword evidence="3" id="KW-1133">Transmembrane helix</keyword>
<dbReference type="GO" id="GO:0000329">
    <property type="term" value="C:fungal-type vacuole membrane"/>
    <property type="evidence" value="ECO:0007669"/>
    <property type="project" value="TreeGrafter"/>
</dbReference>
<feature type="compositionally biased region" description="Polar residues" evidence="2">
    <location>
        <begin position="90"/>
        <end position="103"/>
    </location>
</feature>
<feature type="transmembrane region" description="Helical" evidence="3">
    <location>
        <begin position="219"/>
        <end position="238"/>
    </location>
</feature>
<dbReference type="STRING" id="2316362.A0A4Q2D111"/>
<feature type="transmembrane region" description="Helical" evidence="3">
    <location>
        <begin position="39"/>
        <end position="61"/>
    </location>
</feature>
<evidence type="ECO:0000256" key="2">
    <source>
        <dbReference type="SAM" id="MobiDB-lite"/>
    </source>
</evidence>
<keyword evidence="5" id="KW-1185">Reference proteome</keyword>
<evidence type="ECO:0000256" key="3">
    <source>
        <dbReference type="SAM" id="Phobius"/>
    </source>
</evidence>
<dbReference type="InterPro" id="IPR004713">
    <property type="entry name" value="CaH_exchang"/>
</dbReference>
<dbReference type="GO" id="GO:0015369">
    <property type="term" value="F:calcium:proton antiporter activity"/>
    <property type="evidence" value="ECO:0007669"/>
    <property type="project" value="TreeGrafter"/>
</dbReference>
<feature type="transmembrane region" description="Helical" evidence="3">
    <location>
        <begin position="128"/>
        <end position="148"/>
    </location>
</feature>
<gene>
    <name evidence="4" type="ORF">EST38_g13421</name>
</gene>
<dbReference type="GO" id="GO:0006874">
    <property type="term" value="P:intracellular calcium ion homeostasis"/>
    <property type="evidence" value="ECO:0007669"/>
    <property type="project" value="TreeGrafter"/>
</dbReference>
<dbReference type="PANTHER" id="PTHR31503:SF20">
    <property type="entry name" value="CA(2+)_H(+) EXCHANGER, PUTATIVE (EUROFUNG)-RELATED"/>
    <property type="match status" value="1"/>
</dbReference>
<dbReference type="EMBL" id="SDEE01001243">
    <property type="protein sequence ID" value="RXW12432.1"/>
    <property type="molecule type" value="Genomic_DNA"/>
</dbReference>
<dbReference type="AlphaFoldDB" id="A0A4Q2D111"/>
<protein>
    <recommendedName>
        <fullName evidence="6">Sodium/calcium exchanger membrane region domain-containing protein</fullName>
    </recommendedName>
</protein>
<dbReference type="PANTHER" id="PTHR31503">
    <property type="entry name" value="VACUOLAR CALCIUM ION TRANSPORTER"/>
    <property type="match status" value="1"/>
</dbReference>
<accession>A0A4Q2D111</accession>
<name>A0A4Q2D111_9AGAR</name>
<feature type="transmembrane region" description="Helical" evidence="3">
    <location>
        <begin position="188"/>
        <end position="213"/>
    </location>
</feature>
<evidence type="ECO:0000313" key="5">
    <source>
        <dbReference type="Proteomes" id="UP000290288"/>
    </source>
</evidence>
<keyword evidence="1" id="KW-0813">Transport</keyword>
<dbReference type="Proteomes" id="UP000290288">
    <property type="component" value="Unassembled WGS sequence"/>
</dbReference>
<reference evidence="4 5" key="1">
    <citation type="submission" date="2019-01" db="EMBL/GenBank/DDBJ databases">
        <title>Draft genome sequence of Psathyrella aberdarensis IHI B618.</title>
        <authorList>
            <person name="Buettner E."/>
            <person name="Kellner H."/>
        </authorList>
    </citation>
    <scope>NUCLEOTIDE SEQUENCE [LARGE SCALE GENOMIC DNA]</scope>
    <source>
        <strain evidence="4 5">IHI B618</strain>
    </source>
</reference>
<evidence type="ECO:0000313" key="4">
    <source>
        <dbReference type="EMBL" id="RXW12432.1"/>
    </source>
</evidence>
<keyword evidence="3" id="KW-0472">Membrane</keyword>
<feature type="transmembrane region" description="Helical" evidence="3">
    <location>
        <begin position="250"/>
        <end position="269"/>
    </location>
</feature>
<sequence length="285" mass="31418">MVAQLDSSLLTVSVTSLIIPAIFQIYLDDKLTPSTRASVLLRLSHGSAIVLILTYSAHLIFQFCSHNPWFLNGVQLSLWQNSGYGSGSAKSLASRGSNLSDPTLQERNRSRPSPSLPMLSMPNGTLKMNIPSTITLLATVTVLAYATAENLVKSLKGMIHNHPGISKEWFTLIIIPVISNARIGNLELVMRAAVGSCINTAFFIIPFWVLIAWGMGKPLILLFDPLKTILLFFSVLVAKFSIEDGRNHQLRRLALILVYVLIALSFWNFPDLIQLVCGQPLFCPN</sequence>
<dbReference type="OrthoDB" id="1699231at2759"/>
<feature type="region of interest" description="Disordered" evidence="2">
    <location>
        <begin position="90"/>
        <end position="119"/>
    </location>
</feature>
<evidence type="ECO:0000256" key="1">
    <source>
        <dbReference type="ARBA" id="ARBA00023065"/>
    </source>
</evidence>
<proteinExistence type="predicted"/>
<feature type="transmembrane region" description="Helical" evidence="3">
    <location>
        <begin position="6"/>
        <end position="27"/>
    </location>
</feature>
<comment type="caution">
    <text evidence="4">The sequence shown here is derived from an EMBL/GenBank/DDBJ whole genome shotgun (WGS) entry which is preliminary data.</text>
</comment>
<organism evidence="4 5">
    <name type="scientific">Candolleomyces aberdarensis</name>
    <dbReference type="NCBI Taxonomy" id="2316362"/>
    <lineage>
        <taxon>Eukaryota</taxon>
        <taxon>Fungi</taxon>
        <taxon>Dikarya</taxon>
        <taxon>Basidiomycota</taxon>
        <taxon>Agaricomycotina</taxon>
        <taxon>Agaricomycetes</taxon>
        <taxon>Agaricomycetidae</taxon>
        <taxon>Agaricales</taxon>
        <taxon>Agaricineae</taxon>
        <taxon>Psathyrellaceae</taxon>
        <taxon>Candolleomyces</taxon>
    </lineage>
</organism>
<keyword evidence="3" id="KW-0812">Transmembrane</keyword>
<keyword evidence="1" id="KW-0406">Ion transport</keyword>
<evidence type="ECO:0008006" key="6">
    <source>
        <dbReference type="Google" id="ProtNLM"/>
    </source>
</evidence>